<evidence type="ECO:0000313" key="1">
    <source>
        <dbReference type="EMBL" id="NUU89621.1"/>
    </source>
</evidence>
<reference evidence="1" key="1">
    <citation type="submission" date="2020-03" db="EMBL/GenBank/DDBJ databases">
        <authorList>
            <person name="Zhang R."/>
        </authorList>
    </citation>
    <scope>NUCLEOTIDE SEQUENCE</scope>
</reference>
<sequence length="114" mass="13458">MSVKQKIVREDRRSKSIRYLLFLHRSLPMKLIYRIKMIGAMLNSHKLQPQGSRVKHSEQSFHAKNAEETDFSEFSHRVPLSCDQNRIMACQYNSESNNTKLIQRLYGCLCNLWV</sequence>
<protein>
    <submittedName>
        <fullName evidence="1">Uncharacterized protein</fullName>
    </submittedName>
</protein>
<dbReference type="EMBL" id="GILB01009288">
    <property type="protein sequence ID" value="NUU89621.1"/>
    <property type="molecule type" value="Transcribed_RNA"/>
</dbReference>
<dbReference type="AlphaFoldDB" id="A0A6M2EY49"/>
<accession>A0A6M2EY49</accession>
<organism evidence="1">
    <name type="scientific">Populus davidiana</name>
    <dbReference type="NCBI Taxonomy" id="266767"/>
    <lineage>
        <taxon>Eukaryota</taxon>
        <taxon>Viridiplantae</taxon>
        <taxon>Streptophyta</taxon>
        <taxon>Embryophyta</taxon>
        <taxon>Tracheophyta</taxon>
        <taxon>Spermatophyta</taxon>
        <taxon>Magnoliopsida</taxon>
        <taxon>eudicotyledons</taxon>
        <taxon>Gunneridae</taxon>
        <taxon>Pentapetalae</taxon>
        <taxon>rosids</taxon>
        <taxon>fabids</taxon>
        <taxon>Malpighiales</taxon>
        <taxon>Salicaceae</taxon>
        <taxon>Saliceae</taxon>
        <taxon>Populus</taxon>
    </lineage>
</organism>
<proteinExistence type="predicted"/>
<name>A0A6M2EY49_9ROSI</name>